<gene>
    <name evidence="2" type="ORF">I8748_15410</name>
</gene>
<evidence type="ECO:0000313" key="2">
    <source>
        <dbReference type="EMBL" id="MBH8563559.1"/>
    </source>
</evidence>
<accession>A0A8J7HVT6</accession>
<feature type="region of interest" description="Disordered" evidence="1">
    <location>
        <begin position="56"/>
        <end position="101"/>
    </location>
</feature>
<protein>
    <submittedName>
        <fullName evidence="2">Uncharacterized protein</fullName>
    </submittedName>
</protein>
<comment type="caution">
    <text evidence="2">The sequence shown here is derived from an EMBL/GenBank/DDBJ whole genome shotgun (WGS) entry which is preliminary data.</text>
</comment>
<sequence>MQHQVERLKIAASVGEPVRSLPDHAAGSTIAGSPLGVLLVPLRLSKLARASLKEKSSRLVRLQHSATPGASRRETRPTRCLPNALAPQHFAINPENPKSKI</sequence>
<keyword evidence="3" id="KW-1185">Reference proteome</keyword>
<reference evidence="2 3" key="1">
    <citation type="journal article" date="2021" name="Int. J. Syst. Evol. Microbiol.">
        <title>Amazonocrinis nigriterrae gen. nov., sp. nov., Atlanticothrix silvestris gen. nov., sp. nov. and Dendronalium phyllosphericum gen. nov., sp. nov., nostocacean cyanobacteria from Brazilian environments.</title>
        <authorList>
            <person name="Alvarenga D.O."/>
            <person name="Andreote A.P.D."/>
            <person name="Branco L.H.Z."/>
            <person name="Delbaje E."/>
            <person name="Cruz R.B."/>
            <person name="Varani A.M."/>
            <person name="Fiore M.F."/>
        </authorList>
    </citation>
    <scope>NUCLEOTIDE SEQUENCE [LARGE SCALE GENOMIC DNA]</scope>
    <source>
        <strain evidence="2 3">CENA67</strain>
    </source>
</reference>
<name>A0A8J7HVT6_9NOST</name>
<evidence type="ECO:0000256" key="1">
    <source>
        <dbReference type="SAM" id="MobiDB-lite"/>
    </source>
</evidence>
<evidence type="ECO:0000313" key="3">
    <source>
        <dbReference type="Proteomes" id="UP000632766"/>
    </source>
</evidence>
<dbReference type="AlphaFoldDB" id="A0A8J7HVT6"/>
<organism evidence="2 3">
    <name type="scientific">Amazonocrinis nigriterrae CENA67</name>
    <dbReference type="NCBI Taxonomy" id="2794033"/>
    <lineage>
        <taxon>Bacteria</taxon>
        <taxon>Bacillati</taxon>
        <taxon>Cyanobacteriota</taxon>
        <taxon>Cyanophyceae</taxon>
        <taxon>Nostocales</taxon>
        <taxon>Nostocaceae</taxon>
        <taxon>Amazonocrinis</taxon>
        <taxon>Amazonocrinis nigriterrae</taxon>
    </lineage>
</organism>
<dbReference type="Proteomes" id="UP000632766">
    <property type="component" value="Unassembled WGS sequence"/>
</dbReference>
<dbReference type="EMBL" id="JAECZC010000027">
    <property type="protein sequence ID" value="MBH8563559.1"/>
    <property type="molecule type" value="Genomic_DNA"/>
</dbReference>
<proteinExistence type="predicted"/>
<dbReference type="RefSeq" id="WP_198125438.1">
    <property type="nucleotide sequence ID" value="NZ_JAECZC010000027.1"/>
</dbReference>